<dbReference type="GeneID" id="60906290"/>
<evidence type="ECO:0000313" key="15">
    <source>
        <dbReference type="Proteomes" id="UP000217881"/>
    </source>
</evidence>
<accession>A0A2H1KSF9</accession>
<dbReference type="Proteomes" id="UP000234327">
    <property type="component" value="Unassembled WGS sequence"/>
</dbReference>
<dbReference type="Proteomes" id="UP000234300">
    <property type="component" value="Unassembled WGS sequence"/>
</dbReference>
<reference evidence="19 20" key="2">
    <citation type="submission" date="2017-03" db="EMBL/GenBank/DDBJ databases">
        <authorList>
            <person name="Afonso C.L."/>
            <person name="Miller P.J."/>
            <person name="Scott M.A."/>
            <person name="Spackman E."/>
            <person name="Goraichik I."/>
            <person name="Dimitrov K.M."/>
            <person name="Suarez D.L."/>
            <person name="Swayne D.E."/>
        </authorList>
    </citation>
    <scope>NUCLEOTIDE SEQUENCE [LARGE SCALE GENOMIC DNA]</scope>
    <source>
        <strain evidence="10">6</strain>
        <strain evidence="20">6(3)</strain>
        <strain evidence="9">8</strain>
        <strain evidence="19">8(6)</strain>
        <strain evidence="11">ATCC 9175</strain>
        <strain evidence="12">CNRZ 920</strain>
    </source>
</reference>
<dbReference type="AlphaFoldDB" id="A0A2A3X898"/>
<dbReference type="Proteomes" id="UP000218377">
    <property type="component" value="Unassembled WGS sequence"/>
</dbReference>
<dbReference type="EMBL" id="NRGP01000008">
    <property type="protein sequence ID" value="PCC47403.1"/>
    <property type="molecule type" value="Genomic_DNA"/>
</dbReference>
<keyword evidence="2" id="KW-0472">Membrane</keyword>
<evidence type="ECO:0000313" key="4">
    <source>
        <dbReference type="EMBL" id="AZT97293.1"/>
    </source>
</evidence>
<evidence type="ECO:0000313" key="20">
    <source>
        <dbReference type="Proteomes" id="UP000234327"/>
    </source>
</evidence>
<dbReference type="EMBL" id="NRGX01000001">
    <property type="protein sequence ID" value="PCC19940.1"/>
    <property type="molecule type" value="Genomic_DNA"/>
</dbReference>
<reference evidence="14 15" key="1">
    <citation type="journal article" date="2017" name="Elife">
        <title>Extensive horizontal gene transfer in cheese-associated bacteria.</title>
        <authorList>
            <person name="Bonham K.S."/>
            <person name="Wolfe B.E."/>
            <person name="Dutton R.J."/>
        </authorList>
    </citation>
    <scope>NUCLEOTIDE SEQUENCE [LARGE SCALE GENOMIC DNA]</scope>
    <source>
        <strain evidence="8 15">738_8</strain>
        <strain evidence="7 14">947_7</strain>
        <strain evidence="6 17">962_8</strain>
        <strain evidence="5 16">JB5</strain>
    </source>
</reference>
<dbReference type="RefSeq" id="WP_009882379.1">
    <property type="nucleotide sequence ID" value="NZ_AAGP01000007.1"/>
</dbReference>
<evidence type="ECO:0000313" key="11">
    <source>
        <dbReference type="EMBL" id="SMY02396.1"/>
    </source>
</evidence>
<evidence type="ECO:0000313" key="8">
    <source>
        <dbReference type="EMBL" id="PCC55282.1"/>
    </source>
</evidence>
<feature type="compositionally biased region" description="Polar residues" evidence="1">
    <location>
        <begin position="112"/>
        <end position="124"/>
    </location>
</feature>
<dbReference type="Proteomes" id="UP000297736">
    <property type="component" value="Unassembled WGS sequence"/>
</dbReference>
<dbReference type="EMBL" id="CP025330">
    <property type="protein sequence ID" value="AZT93493.1"/>
    <property type="molecule type" value="Genomic_DNA"/>
</dbReference>
<dbReference type="EMBL" id="FXYZ01000014">
    <property type="protein sequence ID" value="SMX94378.1"/>
    <property type="molecule type" value="Genomic_DNA"/>
</dbReference>
<dbReference type="Proteomes" id="UP000234289">
    <property type="component" value="Unassembled WGS sequence"/>
</dbReference>
<reference evidence="22 23" key="4">
    <citation type="submission" date="2017-12" db="EMBL/GenBank/DDBJ databases">
        <authorList>
            <person name="Levesque S."/>
        </authorList>
    </citation>
    <scope>NUCLEOTIDE SEQUENCE [LARGE SCALE GENOMIC DNA]</scope>
    <source>
        <strain evidence="3 23">SMQ-1417</strain>
        <strain evidence="4 22">SMQ-1420</strain>
    </source>
</reference>
<dbReference type="EMBL" id="NRGQ01000029">
    <property type="protein sequence ID" value="PCC41489.1"/>
    <property type="molecule type" value="Genomic_DNA"/>
</dbReference>
<evidence type="ECO:0000313" key="14">
    <source>
        <dbReference type="Proteomes" id="UP000217564"/>
    </source>
</evidence>
<evidence type="ECO:0000313" key="21">
    <source>
        <dbReference type="Proteomes" id="UP000234525"/>
    </source>
</evidence>
<evidence type="ECO:0000313" key="9">
    <source>
        <dbReference type="EMBL" id="SMX72066.1"/>
    </source>
</evidence>
<sequence length="333" mass="36085">MRNFVAVILFFTFIITAALGLATEMKRAQETATEGLTQDMTVFMWPRDVPVQDPSATERILTTAADENNVNLVRRTVRQSDGNGLDLTYYIRLNHPTKIFDRARLTGANTLTNSETQSTGTVLSTKPGATKETPQSLANSYDLTFRPLEDMFANLPTIGVYKAETDIRRDFEGFLEAISRQVNEEILKTDPDAALTTPATFVEDTDDAVDAEPVSTTPLLALSGTLAALVIVATIGALARDAAALGVQRLHGYSLIRAWWSRLGLRGVLSTGAAAILCIAVLPWIPGMDFAIAVRVLAVPFISTTVLTAAASLSGVLIINRVRVSDLVKKRFA</sequence>
<dbReference type="OrthoDB" id="4800822at2"/>
<dbReference type="EMBL" id="FXZB01000051">
    <property type="protein sequence ID" value="SMY02396.1"/>
    <property type="molecule type" value="Genomic_DNA"/>
</dbReference>
<evidence type="ECO:0000313" key="3">
    <source>
        <dbReference type="EMBL" id="AZT93493.1"/>
    </source>
</evidence>
<evidence type="ECO:0000313" key="19">
    <source>
        <dbReference type="Proteomes" id="UP000234300"/>
    </source>
</evidence>
<organism evidence="5 16">
    <name type="scientific">Brevibacterium aurantiacum</name>
    <dbReference type="NCBI Taxonomy" id="273384"/>
    <lineage>
        <taxon>Bacteria</taxon>
        <taxon>Bacillati</taxon>
        <taxon>Actinomycetota</taxon>
        <taxon>Actinomycetes</taxon>
        <taxon>Micrococcales</taxon>
        <taxon>Brevibacteriaceae</taxon>
        <taxon>Brevibacterium</taxon>
    </lineage>
</organism>
<feature type="transmembrane region" description="Helical" evidence="2">
    <location>
        <begin position="297"/>
        <end position="319"/>
    </location>
</feature>
<feature type="region of interest" description="Disordered" evidence="1">
    <location>
        <begin position="112"/>
        <end position="135"/>
    </location>
</feature>
<evidence type="ECO:0000313" key="7">
    <source>
        <dbReference type="EMBL" id="PCC47403.1"/>
    </source>
</evidence>
<dbReference type="Proteomes" id="UP000217881">
    <property type="component" value="Unassembled WGS sequence"/>
</dbReference>
<reference evidence="18 21" key="3">
    <citation type="submission" date="2017-03" db="EMBL/GenBank/DDBJ databases">
        <authorList>
            <person name="Monnet C."/>
        </authorList>
    </citation>
    <scope>NUCLEOTIDE SEQUENCE [LARGE SCALE GENOMIC DNA]</scope>
    <source>
        <strain evidence="21">ATCC 9175</strain>
        <strain evidence="18">CNRZ 920</strain>
    </source>
</reference>
<dbReference type="EMBL" id="RHFF01000004">
    <property type="protein sequence ID" value="TGD39745.1"/>
    <property type="molecule type" value="Genomic_DNA"/>
</dbReference>
<reference evidence="13 24" key="5">
    <citation type="submission" date="2018-10" db="EMBL/GenBank/DDBJ databases">
        <title>Brevibacterium genomes from Austrain hard cheese rinds.</title>
        <authorList>
            <person name="Anast J.M."/>
            <person name="Dzieciol M."/>
            <person name="Schultz D.L."/>
            <person name="Mann E."/>
            <person name="Wagner M."/>
            <person name="Schmitz-Esser S."/>
        </authorList>
    </citation>
    <scope>NUCLEOTIDE SEQUENCE [LARGE SCALE GENOMIC DNA]</scope>
    <source>
        <strain evidence="13 24">L261</strain>
    </source>
</reference>
<evidence type="ECO:0000313" key="10">
    <source>
        <dbReference type="EMBL" id="SMX94378.1"/>
    </source>
</evidence>
<evidence type="ECO:0000313" key="24">
    <source>
        <dbReference type="Proteomes" id="UP000297736"/>
    </source>
</evidence>
<dbReference type="Proteomes" id="UP000217564">
    <property type="component" value="Unassembled WGS sequence"/>
</dbReference>
<gene>
    <name evidence="11" type="ORF">BAUR9175_03776</name>
    <name evidence="12" type="ORF">BAUR920_03556</name>
    <name evidence="10" type="ORF">BAURA63_02924</name>
    <name evidence="9" type="ORF">BAURA86_00384</name>
    <name evidence="8" type="ORF">CIK59_00470</name>
    <name evidence="7" type="ORF">CIK64_05900</name>
    <name evidence="6" type="ORF">CIK65_17230</name>
    <name evidence="5" type="ORF">CIK79_17590</name>
    <name evidence="3" type="ORF">CXR23_10370</name>
    <name evidence="4" type="ORF">CXR27_10040</name>
    <name evidence="13" type="ORF">EB834_06410</name>
</gene>
<dbReference type="Proteomes" id="UP000218620">
    <property type="component" value="Unassembled WGS sequence"/>
</dbReference>
<evidence type="ECO:0000313" key="16">
    <source>
        <dbReference type="Proteomes" id="UP000218377"/>
    </source>
</evidence>
<name>A0A2A3X898_BREAU</name>
<evidence type="ECO:0000256" key="1">
    <source>
        <dbReference type="SAM" id="MobiDB-lite"/>
    </source>
</evidence>
<protein>
    <submittedName>
        <fullName evidence="5">Uncharacterized protein</fullName>
    </submittedName>
</protein>
<dbReference type="Proteomes" id="UP000282731">
    <property type="component" value="Chromosome"/>
</dbReference>
<evidence type="ECO:0000313" key="12">
    <source>
        <dbReference type="EMBL" id="SMY02696.1"/>
    </source>
</evidence>
<evidence type="ECO:0000256" key="2">
    <source>
        <dbReference type="SAM" id="Phobius"/>
    </source>
</evidence>
<evidence type="ECO:0000313" key="6">
    <source>
        <dbReference type="EMBL" id="PCC41489.1"/>
    </source>
</evidence>
<dbReference type="EMBL" id="FXZI01000001">
    <property type="protein sequence ID" value="SMX72066.1"/>
    <property type="molecule type" value="Genomic_DNA"/>
</dbReference>
<keyword evidence="2" id="KW-1133">Transmembrane helix</keyword>
<accession>A0A2A3X898</accession>
<evidence type="ECO:0000313" key="5">
    <source>
        <dbReference type="EMBL" id="PCC19940.1"/>
    </source>
</evidence>
<evidence type="ECO:0000313" key="18">
    <source>
        <dbReference type="Proteomes" id="UP000234289"/>
    </source>
</evidence>
<proteinExistence type="predicted"/>
<keyword evidence="21" id="KW-1185">Reference proteome</keyword>
<keyword evidence="2" id="KW-0812">Transmembrane</keyword>
<feature type="transmembrane region" description="Helical" evidence="2">
    <location>
        <begin position="263"/>
        <end position="285"/>
    </location>
</feature>
<evidence type="ECO:0000313" key="23">
    <source>
        <dbReference type="Proteomes" id="UP000283000"/>
    </source>
</evidence>
<reference evidence="22 23" key="6">
    <citation type="submission" date="2019-01" db="EMBL/GenBank/DDBJ databases">
        <title>Comparative genomic analysis of Brevibacterium aurantiacum sheds light on its evolution and its adaptation to smear-ripened cheeses.</title>
        <authorList>
            <person name="Moineau S."/>
        </authorList>
    </citation>
    <scope>NUCLEOTIDE SEQUENCE [LARGE SCALE GENOMIC DNA]</scope>
    <source>
        <strain evidence="3 23">SMQ-1417</strain>
        <strain evidence="4 22">SMQ-1420</strain>
    </source>
</reference>
<evidence type="ECO:0000313" key="17">
    <source>
        <dbReference type="Proteomes" id="UP000218620"/>
    </source>
</evidence>
<dbReference type="EMBL" id="NRHA01000003">
    <property type="protein sequence ID" value="PCC55282.1"/>
    <property type="molecule type" value="Genomic_DNA"/>
</dbReference>
<evidence type="ECO:0000313" key="13">
    <source>
        <dbReference type="EMBL" id="TGD39745.1"/>
    </source>
</evidence>
<dbReference type="EMBL" id="FXZG01000039">
    <property type="protein sequence ID" value="SMY02696.1"/>
    <property type="molecule type" value="Genomic_DNA"/>
</dbReference>
<dbReference type="Proteomes" id="UP000234525">
    <property type="component" value="Unassembled WGS sequence"/>
</dbReference>
<dbReference type="EMBL" id="CP025334">
    <property type="protein sequence ID" value="AZT97293.1"/>
    <property type="molecule type" value="Genomic_DNA"/>
</dbReference>
<dbReference type="Proteomes" id="UP000283000">
    <property type="component" value="Chromosome"/>
</dbReference>
<evidence type="ECO:0000313" key="22">
    <source>
        <dbReference type="Proteomes" id="UP000282731"/>
    </source>
</evidence>